<evidence type="ECO:0000313" key="2">
    <source>
        <dbReference type="Proteomes" id="UP000268162"/>
    </source>
</evidence>
<name>A0A4P9ZQS4_9FUNG</name>
<evidence type="ECO:0000313" key="1">
    <source>
        <dbReference type="EMBL" id="RKP35478.1"/>
    </source>
</evidence>
<dbReference type="EMBL" id="ML002861">
    <property type="protein sequence ID" value="RKP35478.1"/>
    <property type="molecule type" value="Genomic_DNA"/>
</dbReference>
<gene>
    <name evidence="1" type="ORF">BJ085DRAFT_38481</name>
</gene>
<reference evidence="2" key="1">
    <citation type="journal article" date="2018" name="Nat. Microbiol.">
        <title>Leveraging single-cell genomics to expand the fungal tree of life.</title>
        <authorList>
            <person name="Ahrendt S.R."/>
            <person name="Quandt C.A."/>
            <person name="Ciobanu D."/>
            <person name="Clum A."/>
            <person name="Salamov A."/>
            <person name="Andreopoulos B."/>
            <person name="Cheng J.F."/>
            <person name="Woyke T."/>
            <person name="Pelin A."/>
            <person name="Henrissat B."/>
            <person name="Reynolds N.K."/>
            <person name="Benny G.L."/>
            <person name="Smith M.E."/>
            <person name="James T.Y."/>
            <person name="Grigoriev I.V."/>
        </authorList>
    </citation>
    <scope>NUCLEOTIDE SEQUENCE [LARGE SCALE GENOMIC DNA]</scope>
    <source>
        <strain evidence="2">RSA 468</strain>
    </source>
</reference>
<proteinExistence type="predicted"/>
<sequence>MNCLNHLPTELILSVTEHLMLDDLYNLQGTCKGIYFKLLPQLNQVNALVNFIRHLQNGDDQVAHLALAMLPLVKSLRPDILVSLVPLIQVDFDQFSNHGMLSLARPAVTSLSFRKRHFLTYLTYTQVGTELAWFWLEKLAPRCYARPAQTNPPCNLPMSNCAQDMFNMAVLTNQVELVERFLENHYFKMVKYSINLFQRLYWALRFQFFALARLLWPRIQFKDLLSSYRQAYQDFATLIKAEDPAQIWRLEMFTLRPSQLGLPPGTVLSPTNTPTDYMTVKEIVSGADMPIELQQIRAFLDTGRIM</sequence>
<keyword evidence="2" id="KW-1185">Reference proteome</keyword>
<organism evidence="1 2">
    <name type="scientific">Dimargaris cristalligena</name>
    <dbReference type="NCBI Taxonomy" id="215637"/>
    <lineage>
        <taxon>Eukaryota</taxon>
        <taxon>Fungi</taxon>
        <taxon>Fungi incertae sedis</taxon>
        <taxon>Zoopagomycota</taxon>
        <taxon>Kickxellomycotina</taxon>
        <taxon>Dimargaritomycetes</taxon>
        <taxon>Dimargaritales</taxon>
        <taxon>Dimargaritaceae</taxon>
        <taxon>Dimargaris</taxon>
    </lineage>
</organism>
<protein>
    <recommendedName>
        <fullName evidence="3">F-box domain-containing protein</fullName>
    </recommendedName>
</protein>
<accession>A0A4P9ZQS4</accession>
<dbReference type="Proteomes" id="UP000268162">
    <property type="component" value="Unassembled WGS sequence"/>
</dbReference>
<dbReference type="AlphaFoldDB" id="A0A4P9ZQS4"/>
<evidence type="ECO:0008006" key="3">
    <source>
        <dbReference type="Google" id="ProtNLM"/>
    </source>
</evidence>